<gene>
    <name evidence="1" type="ORF">CIT31_30025</name>
</gene>
<evidence type="ECO:0000313" key="1">
    <source>
        <dbReference type="EMBL" id="PAP91948.1"/>
    </source>
</evidence>
<organism evidence="1 2">
    <name type="scientific">Mesorhizobium wenxiniae</name>
    <dbReference type="NCBI Taxonomy" id="2014805"/>
    <lineage>
        <taxon>Bacteria</taxon>
        <taxon>Pseudomonadati</taxon>
        <taxon>Pseudomonadota</taxon>
        <taxon>Alphaproteobacteria</taxon>
        <taxon>Hyphomicrobiales</taxon>
        <taxon>Phyllobacteriaceae</taxon>
        <taxon>Mesorhizobium</taxon>
    </lineage>
</organism>
<reference evidence="1 2" key="1">
    <citation type="submission" date="2017-08" db="EMBL/GenBank/DDBJ databases">
        <title>Mesorhizobium wenxinae sp. nov., a novel rhizobial species isolated from root nodules of chickpea (Cicer arietinum L.).</title>
        <authorList>
            <person name="Zhang J."/>
        </authorList>
    </citation>
    <scope>NUCLEOTIDE SEQUENCE [LARGE SCALE GENOMIC DNA]</scope>
    <source>
        <strain evidence="2">WYCCWR 10019</strain>
    </source>
</reference>
<proteinExistence type="predicted"/>
<dbReference type="EMBL" id="NPKH01000038">
    <property type="protein sequence ID" value="PAP91948.1"/>
    <property type="molecule type" value="Genomic_DNA"/>
</dbReference>
<dbReference type="OrthoDB" id="662444at2"/>
<dbReference type="RefSeq" id="WP_095521540.1">
    <property type="nucleotide sequence ID" value="NZ_NPKH01000038.1"/>
</dbReference>
<keyword evidence="2" id="KW-1185">Reference proteome</keyword>
<name>A0A271K868_9HYPH</name>
<protein>
    <submittedName>
        <fullName evidence="1">Uncharacterized protein</fullName>
    </submittedName>
</protein>
<dbReference type="AlphaFoldDB" id="A0A271K868"/>
<accession>A0A271K868</accession>
<sequence>MLEFYFSYCGVLKRLRSGALGGEMDRLAKHFFTLGYRRATAKIYLSRIARFSQFAATRCDPMPIHQDVVDSYLCTFTTDSPRIGAVSALGHALRVAPERFIASVPSVDADPDAPLLASFSDHLGRVRGLEPKTREGVLLGGRRFLDWFRHHHPGQDLEALAAEHVLAAVEHRLSLSATSGTPHGSDFSHPNISSVFVLGWPP</sequence>
<comment type="caution">
    <text evidence="1">The sequence shown here is derived from an EMBL/GenBank/DDBJ whole genome shotgun (WGS) entry which is preliminary data.</text>
</comment>
<evidence type="ECO:0000313" key="2">
    <source>
        <dbReference type="Proteomes" id="UP000215931"/>
    </source>
</evidence>
<dbReference type="Proteomes" id="UP000215931">
    <property type="component" value="Unassembled WGS sequence"/>
</dbReference>